<sequence length="60" mass="7309">MFWRFFILKGVEYRSYIFHRKTMYLILFIYFQPWLRFRRNGDDGVGGAHNYHGDGSSARN</sequence>
<evidence type="ECO:0000313" key="2">
    <source>
        <dbReference type="Proteomes" id="UP000287188"/>
    </source>
</evidence>
<comment type="caution">
    <text evidence="1">The sequence shown here is derived from an EMBL/GenBank/DDBJ whole genome shotgun (WGS) entry which is preliminary data.</text>
</comment>
<organism evidence="1 2">
    <name type="scientific">Dictyobacter kobayashii</name>
    <dbReference type="NCBI Taxonomy" id="2014872"/>
    <lineage>
        <taxon>Bacteria</taxon>
        <taxon>Bacillati</taxon>
        <taxon>Chloroflexota</taxon>
        <taxon>Ktedonobacteria</taxon>
        <taxon>Ktedonobacterales</taxon>
        <taxon>Dictyobacteraceae</taxon>
        <taxon>Dictyobacter</taxon>
    </lineage>
</organism>
<evidence type="ECO:0000313" key="1">
    <source>
        <dbReference type="EMBL" id="GCE17511.1"/>
    </source>
</evidence>
<protein>
    <submittedName>
        <fullName evidence="1">Uncharacterized protein</fullName>
    </submittedName>
</protein>
<gene>
    <name evidence="1" type="ORF">KDK_13110</name>
</gene>
<accession>A0A402AEJ2</accession>
<name>A0A402AEJ2_9CHLR</name>
<proteinExistence type="predicted"/>
<dbReference type="EMBL" id="BIFS01000001">
    <property type="protein sequence ID" value="GCE17511.1"/>
    <property type="molecule type" value="Genomic_DNA"/>
</dbReference>
<keyword evidence="2" id="KW-1185">Reference proteome</keyword>
<reference evidence="2" key="1">
    <citation type="submission" date="2018-12" db="EMBL/GenBank/DDBJ databases">
        <title>Tengunoibacter tsumagoiensis gen. nov., sp. nov., Dictyobacter kobayashii sp. nov., D. alpinus sp. nov., and D. joshuensis sp. nov. and description of Dictyobacteraceae fam. nov. within the order Ktedonobacterales isolated from Tengu-no-mugimeshi.</title>
        <authorList>
            <person name="Wang C.M."/>
            <person name="Zheng Y."/>
            <person name="Sakai Y."/>
            <person name="Toyoda A."/>
            <person name="Minakuchi Y."/>
            <person name="Abe K."/>
            <person name="Yokota A."/>
            <person name="Yabe S."/>
        </authorList>
    </citation>
    <scope>NUCLEOTIDE SEQUENCE [LARGE SCALE GENOMIC DNA]</scope>
    <source>
        <strain evidence="2">Uno11</strain>
    </source>
</reference>
<dbReference type="Proteomes" id="UP000287188">
    <property type="component" value="Unassembled WGS sequence"/>
</dbReference>
<dbReference type="AlphaFoldDB" id="A0A402AEJ2"/>